<dbReference type="Gene3D" id="1.25.40.10">
    <property type="entry name" value="Tetratricopeptide repeat domain"/>
    <property type="match status" value="5"/>
</dbReference>
<evidence type="ECO:0000256" key="1">
    <source>
        <dbReference type="ARBA" id="ARBA00022737"/>
    </source>
</evidence>
<evidence type="ECO:0000256" key="2">
    <source>
        <dbReference type="PROSITE-ProRule" id="PRU00708"/>
    </source>
</evidence>
<dbReference type="InterPro" id="IPR046848">
    <property type="entry name" value="E_motif"/>
</dbReference>
<dbReference type="InterPro" id="IPR011990">
    <property type="entry name" value="TPR-like_helical_dom_sf"/>
</dbReference>
<dbReference type="Pfam" id="PF13041">
    <property type="entry name" value="PPR_2"/>
    <property type="match status" value="2"/>
</dbReference>
<dbReference type="Pfam" id="PF20431">
    <property type="entry name" value="E_motif"/>
    <property type="match status" value="1"/>
</dbReference>
<feature type="repeat" description="PPR" evidence="2">
    <location>
        <begin position="226"/>
        <end position="260"/>
    </location>
</feature>
<reference evidence="3 4" key="1">
    <citation type="submission" date="2023-10" db="EMBL/GenBank/DDBJ databases">
        <title>Chromosome-scale genome assembly provides insights into flower coloration mechanisms of Canna indica.</title>
        <authorList>
            <person name="Li C."/>
        </authorList>
    </citation>
    <scope>NUCLEOTIDE SEQUENCE [LARGE SCALE GENOMIC DNA]</scope>
    <source>
        <tissue evidence="3">Flower</tissue>
    </source>
</reference>
<evidence type="ECO:0000313" key="3">
    <source>
        <dbReference type="EMBL" id="WOL15183.1"/>
    </source>
</evidence>
<dbReference type="PROSITE" id="PS51375">
    <property type="entry name" value="PPR"/>
    <property type="match status" value="3"/>
</dbReference>
<dbReference type="PANTHER" id="PTHR47926">
    <property type="entry name" value="PENTATRICOPEPTIDE REPEAT-CONTAINING PROTEIN"/>
    <property type="match status" value="1"/>
</dbReference>
<dbReference type="FunFam" id="1.25.40.10:FF:000343">
    <property type="entry name" value="Pentatricopeptide repeat-containing protein At3g58590"/>
    <property type="match status" value="1"/>
</dbReference>
<keyword evidence="4" id="KW-1185">Reference proteome</keyword>
<evidence type="ECO:0000313" key="4">
    <source>
        <dbReference type="Proteomes" id="UP001327560"/>
    </source>
</evidence>
<feature type="repeat" description="PPR" evidence="2">
    <location>
        <begin position="121"/>
        <end position="155"/>
    </location>
</feature>
<dbReference type="Proteomes" id="UP001327560">
    <property type="component" value="Chromosome 7"/>
</dbReference>
<organism evidence="3 4">
    <name type="scientific">Canna indica</name>
    <name type="common">Indian-shot</name>
    <dbReference type="NCBI Taxonomy" id="4628"/>
    <lineage>
        <taxon>Eukaryota</taxon>
        <taxon>Viridiplantae</taxon>
        <taxon>Streptophyta</taxon>
        <taxon>Embryophyta</taxon>
        <taxon>Tracheophyta</taxon>
        <taxon>Spermatophyta</taxon>
        <taxon>Magnoliopsida</taxon>
        <taxon>Liliopsida</taxon>
        <taxon>Zingiberales</taxon>
        <taxon>Cannaceae</taxon>
        <taxon>Canna</taxon>
    </lineage>
</organism>
<dbReference type="PANTHER" id="PTHR47926:SF452">
    <property type="entry name" value="PENTATRICOPEPTIDE REPEAT-CONTAINING PROTEIN"/>
    <property type="match status" value="1"/>
</dbReference>
<name>A0AAQ3KUF2_9LILI</name>
<gene>
    <name evidence="3" type="ORF">Cni_G23964</name>
</gene>
<dbReference type="GO" id="GO:0003723">
    <property type="term" value="F:RNA binding"/>
    <property type="evidence" value="ECO:0007669"/>
    <property type="project" value="InterPro"/>
</dbReference>
<keyword evidence="1" id="KW-0677">Repeat</keyword>
<sequence>MAYASSSRSSSLLLSPLLCTPHCIRSLPQTLESILSSCLDLRTGQAVHANAIVRGLASRPSLVAALISMYARHGSLRYAHQLLDQIPEEDPLLWNIAISAFFRAGNCRAAQQLFDRMLWPNHVTWSAVIAGYSQNRHARDALLMFRRMRREAICCPTSCNVIASVLSACTQSGDLGFGAQVHGYAVKISRYTEADAFVGASLVDMYGRCGCTRLSRLAFDSMVEKTVVAWSSLIANYVRNNDVLAAIEVFREMVHTGTEPNDVTLTTLISACSRIPCLHYGKELHGAVLKRITREPDLFASTALIDMYSKCGSLVYAQSVFYTVRHLLGSCPTPMWNALISGYMVNDSLDGALNMLRSMSQPSNVGAKLNSVTMAIALPVCSRLVLLLHGKELHCYAIKHEMDREVIVGNGLLDLYCKCGKITSARNQFGIMTEKNTISWTTLINGYGMQGDGRSAIRVFEDMVRHGNTKPDNITFVALISACSHSGLVHAGVRYFEVMTQEYGIIPTEENYGSLVDLLARSGHIDEAKKVIKNLPVEPTGNVWGALLGACRIHQNLDGAELATQHLHVLEQWGGGFQALLSNIYSEMGRRDDFVKVQRMDELDIQKRPGYSWLDSKKGSVMA</sequence>
<accession>A0AAQ3KUF2</accession>
<dbReference type="Pfam" id="PF01535">
    <property type="entry name" value="PPR"/>
    <property type="match status" value="5"/>
</dbReference>
<dbReference type="NCBIfam" id="TIGR00756">
    <property type="entry name" value="PPR"/>
    <property type="match status" value="4"/>
</dbReference>
<dbReference type="AlphaFoldDB" id="A0AAQ3KUF2"/>
<dbReference type="InterPro" id="IPR046960">
    <property type="entry name" value="PPR_At4g14850-like_plant"/>
</dbReference>
<dbReference type="GO" id="GO:0009451">
    <property type="term" value="P:RNA modification"/>
    <property type="evidence" value="ECO:0007669"/>
    <property type="project" value="InterPro"/>
</dbReference>
<feature type="repeat" description="PPR" evidence="2">
    <location>
        <begin position="436"/>
        <end position="470"/>
    </location>
</feature>
<protein>
    <submittedName>
        <fullName evidence="3">Pentatricopeptide repeat-containing protein</fullName>
    </submittedName>
</protein>
<dbReference type="FunFam" id="1.25.40.10:FF:000090">
    <property type="entry name" value="Pentatricopeptide repeat-containing protein, chloroplastic"/>
    <property type="match status" value="1"/>
</dbReference>
<dbReference type="InterPro" id="IPR002885">
    <property type="entry name" value="PPR_rpt"/>
</dbReference>
<dbReference type="EMBL" id="CP136896">
    <property type="protein sequence ID" value="WOL15183.1"/>
    <property type="molecule type" value="Genomic_DNA"/>
</dbReference>
<proteinExistence type="predicted"/>